<proteinExistence type="predicted"/>
<dbReference type="PROSITE" id="PS50885">
    <property type="entry name" value="HAMP"/>
    <property type="match status" value="1"/>
</dbReference>
<protein>
    <submittedName>
        <fullName evidence="6">EAL domain-containing protein</fullName>
    </submittedName>
</protein>
<dbReference type="Gene3D" id="6.10.340.10">
    <property type="match status" value="1"/>
</dbReference>
<evidence type="ECO:0000313" key="7">
    <source>
        <dbReference type="Proteomes" id="UP000326287"/>
    </source>
</evidence>
<dbReference type="GO" id="GO:0007165">
    <property type="term" value="P:signal transduction"/>
    <property type="evidence" value="ECO:0007669"/>
    <property type="project" value="InterPro"/>
</dbReference>
<dbReference type="GO" id="GO:0016020">
    <property type="term" value="C:membrane"/>
    <property type="evidence" value="ECO:0007669"/>
    <property type="project" value="InterPro"/>
</dbReference>
<dbReference type="Gene3D" id="3.20.20.450">
    <property type="entry name" value="EAL domain"/>
    <property type="match status" value="1"/>
</dbReference>
<evidence type="ECO:0000313" key="6">
    <source>
        <dbReference type="EMBL" id="QFU74300.1"/>
    </source>
</evidence>
<dbReference type="CDD" id="cd01949">
    <property type="entry name" value="GGDEF"/>
    <property type="match status" value="1"/>
</dbReference>
<dbReference type="SMART" id="SM00267">
    <property type="entry name" value="GGDEF"/>
    <property type="match status" value="1"/>
</dbReference>
<dbReference type="Gene3D" id="3.30.70.270">
    <property type="match status" value="1"/>
</dbReference>
<dbReference type="SMART" id="SM00052">
    <property type="entry name" value="EAL"/>
    <property type="match status" value="1"/>
</dbReference>
<dbReference type="PANTHER" id="PTHR44757:SF2">
    <property type="entry name" value="BIOFILM ARCHITECTURE MAINTENANCE PROTEIN MBAA"/>
    <property type="match status" value="1"/>
</dbReference>
<dbReference type="NCBIfam" id="TIGR00254">
    <property type="entry name" value="GGDEF"/>
    <property type="match status" value="1"/>
</dbReference>
<keyword evidence="2" id="KW-0812">Transmembrane</keyword>
<dbReference type="SUPFAM" id="SSF55073">
    <property type="entry name" value="Nucleotide cyclase"/>
    <property type="match status" value="1"/>
</dbReference>
<evidence type="ECO:0000256" key="2">
    <source>
        <dbReference type="SAM" id="Phobius"/>
    </source>
</evidence>
<reference evidence="6 7" key="1">
    <citation type="submission" date="2019-02" db="EMBL/GenBank/DDBJ databases">
        <authorList>
            <person name="Li S.-H."/>
        </authorList>
    </citation>
    <scope>NUCLEOTIDE SEQUENCE [LARGE SCALE GENOMIC DNA]</scope>
    <source>
        <strain evidence="6 7">IMCC14385</strain>
    </source>
</reference>
<feature type="domain" description="HAMP" evidence="4">
    <location>
        <begin position="179"/>
        <end position="232"/>
    </location>
</feature>
<keyword evidence="7" id="KW-1185">Reference proteome</keyword>
<gene>
    <name evidence="6" type="ORF">EY643_00800</name>
</gene>
<dbReference type="Pfam" id="PF17152">
    <property type="entry name" value="CHASE8"/>
    <property type="match status" value="1"/>
</dbReference>
<dbReference type="InterPro" id="IPR003660">
    <property type="entry name" value="HAMP_dom"/>
</dbReference>
<feature type="transmembrane region" description="Helical" evidence="2">
    <location>
        <begin position="156"/>
        <end position="174"/>
    </location>
</feature>
<dbReference type="SUPFAM" id="SSF141868">
    <property type="entry name" value="EAL domain-like"/>
    <property type="match status" value="1"/>
</dbReference>
<keyword evidence="2" id="KW-0472">Membrane</keyword>
<dbReference type="OrthoDB" id="9176779at2"/>
<dbReference type="Pfam" id="PF00990">
    <property type="entry name" value="GGDEF"/>
    <property type="match status" value="1"/>
</dbReference>
<feature type="domain" description="EAL" evidence="3">
    <location>
        <begin position="434"/>
        <end position="688"/>
    </location>
</feature>
<organism evidence="6 7">
    <name type="scientific">Halioglobus maricola</name>
    <dbReference type="NCBI Taxonomy" id="2601894"/>
    <lineage>
        <taxon>Bacteria</taxon>
        <taxon>Pseudomonadati</taxon>
        <taxon>Pseudomonadota</taxon>
        <taxon>Gammaproteobacteria</taxon>
        <taxon>Cellvibrionales</taxon>
        <taxon>Halieaceae</taxon>
        <taxon>Halioglobus</taxon>
    </lineage>
</organism>
<dbReference type="PROSITE" id="PS50887">
    <property type="entry name" value="GGDEF"/>
    <property type="match status" value="1"/>
</dbReference>
<evidence type="ECO:0000256" key="1">
    <source>
        <dbReference type="ARBA" id="ARBA00001946"/>
    </source>
</evidence>
<evidence type="ECO:0000259" key="5">
    <source>
        <dbReference type="PROSITE" id="PS50887"/>
    </source>
</evidence>
<name>A0A5P9NEY1_9GAMM</name>
<comment type="cofactor">
    <cofactor evidence="1">
        <name>Mg(2+)</name>
        <dbReference type="ChEBI" id="CHEBI:18420"/>
    </cofactor>
</comment>
<dbReference type="FunFam" id="3.30.70.270:FF:000001">
    <property type="entry name" value="Diguanylate cyclase domain protein"/>
    <property type="match status" value="1"/>
</dbReference>
<dbReference type="SMART" id="SM00304">
    <property type="entry name" value="HAMP"/>
    <property type="match status" value="1"/>
</dbReference>
<dbReference type="EMBL" id="CP036422">
    <property type="protein sequence ID" value="QFU74300.1"/>
    <property type="molecule type" value="Genomic_DNA"/>
</dbReference>
<dbReference type="InterPro" id="IPR033417">
    <property type="entry name" value="CHASE8"/>
</dbReference>
<dbReference type="InterPro" id="IPR029787">
    <property type="entry name" value="Nucleotide_cyclase"/>
</dbReference>
<dbReference type="Pfam" id="PF00563">
    <property type="entry name" value="EAL"/>
    <property type="match status" value="1"/>
</dbReference>
<dbReference type="InterPro" id="IPR052155">
    <property type="entry name" value="Biofilm_reg_signaling"/>
</dbReference>
<dbReference type="Pfam" id="PF00672">
    <property type="entry name" value="HAMP"/>
    <property type="match status" value="1"/>
</dbReference>
<dbReference type="InterPro" id="IPR035919">
    <property type="entry name" value="EAL_sf"/>
</dbReference>
<dbReference type="KEGG" id="halc:EY643_00800"/>
<evidence type="ECO:0000259" key="3">
    <source>
        <dbReference type="PROSITE" id="PS50883"/>
    </source>
</evidence>
<dbReference type="PANTHER" id="PTHR44757">
    <property type="entry name" value="DIGUANYLATE CYCLASE DGCP"/>
    <property type="match status" value="1"/>
</dbReference>
<accession>A0A5P9NEY1</accession>
<dbReference type="InterPro" id="IPR000160">
    <property type="entry name" value="GGDEF_dom"/>
</dbReference>
<dbReference type="AlphaFoldDB" id="A0A5P9NEY1"/>
<dbReference type="SUPFAM" id="SSF158472">
    <property type="entry name" value="HAMP domain-like"/>
    <property type="match status" value="1"/>
</dbReference>
<dbReference type="GO" id="GO:0003824">
    <property type="term" value="F:catalytic activity"/>
    <property type="evidence" value="ECO:0007669"/>
    <property type="project" value="UniProtKB-ARBA"/>
</dbReference>
<dbReference type="RefSeq" id="WP_152660411.1">
    <property type="nucleotide sequence ID" value="NZ_CP036422.1"/>
</dbReference>
<sequence>MIGSWSAQSIRKKLILVMLLVSGSVLVLASLAFSISDWMTSRGHLNEKLRAEAGIISRNVVSSLAFSDPASAGETLASLGIERELVFAVLYDEQGEVFASFANADAEYMVPSARDLQIPDGVLSVTEPVLLDGRTIGTVVLVSEMKIWQQQQLRKGLLALLVYAVGLLVSLLLASRLHRLVTRPIMELAATAKKITATRDYSLRAAQQSEDETGSLVSSFNEMLGEIQARDNQLLEIREKLEQKVEERTAELRRLADEYAHQASHDALTGLANRITFEDRLQMALLNAERYKHSAAVLFLDLDRFKTINDTLGHSIGDQLLRRVGENLAECIRESDTLARLGGDEFALLLPQAEPDSLSDVAEKVIAAVNTPVVIDGHGLQVNTSVGISQFPEDGCTTGEIIKNADTAMYASKALGGNRFAFYSSAMNQRAERRLALEVKLRQAWSDGRFHVHYQPKFDVASLEMVGLEALVRLHDEEEGDIPASEFVPLAEEVGMIKKIDLWVIEKACDEVLSCGGGEVPIKQLSVNISPGHFVGDELYDELASILERTGFPGDYLELEITESVIGTQSTDIHQQLQRIRSLGIEIAIDDFGKDYSSLSRLKQLPLNTLKIDRSFISDVCETQDNATIVSTIILMAHNLNLKVVAEGVETPSQYAFIKQHNCHSFQGYLYAKPMAIEGIVALVKKAGLAS</sequence>
<dbReference type="CDD" id="cd06225">
    <property type="entry name" value="HAMP"/>
    <property type="match status" value="1"/>
</dbReference>
<dbReference type="CDD" id="cd01948">
    <property type="entry name" value="EAL"/>
    <property type="match status" value="1"/>
</dbReference>
<feature type="domain" description="GGDEF" evidence="5">
    <location>
        <begin position="293"/>
        <end position="425"/>
    </location>
</feature>
<dbReference type="Proteomes" id="UP000326287">
    <property type="component" value="Chromosome"/>
</dbReference>
<dbReference type="InterPro" id="IPR001633">
    <property type="entry name" value="EAL_dom"/>
</dbReference>
<evidence type="ECO:0000259" key="4">
    <source>
        <dbReference type="PROSITE" id="PS50885"/>
    </source>
</evidence>
<keyword evidence="2" id="KW-1133">Transmembrane helix</keyword>
<dbReference type="PROSITE" id="PS50883">
    <property type="entry name" value="EAL"/>
    <property type="match status" value="1"/>
</dbReference>
<dbReference type="InterPro" id="IPR043128">
    <property type="entry name" value="Rev_trsase/Diguanyl_cyclase"/>
</dbReference>